<feature type="transmembrane region" description="Helical" evidence="2">
    <location>
        <begin position="196"/>
        <end position="217"/>
    </location>
</feature>
<feature type="region of interest" description="Disordered" evidence="1">
    <location>
        <begin position="268"/>
        <end position="307"/>
    </location>
</feature>
<organism evidence="4 5">
    <name type="scientific">Choanephora cucurbitarum</name>
    <dbReference type="NCBI Taxonomy" id="101091"/>
    <lineage>
        <taxon>Eukaryota</taxon>
        <taxon>Fungi</taxon>
        <taxon>Fungi incertae sedis</taxon>
        <taxon>Mucoromycota</taxon>
        <taxon>Mucoromycotina</taxon>
        <taxon>Mucoromycetes</taxon>
        <taxon>Mucorales</taxon>
        <taxon>Mucorineae</taxon>
        <taxon>Choanephoraceae</taxon>
        <taxon>Choanephoroideae</taxon>
        <taxon>Choanephora</taxon>
    </lineage>
</organism>
<dbReference type="Proteomes" id="UP000093000">
    <property type="component" value="Unassembled WGS sequence"/>
</dbReference>
<dbReference type="STRING" id="101091.A0A1C7N018"/>
<keyword evidence="2" id="KW-1133">Transmembrane helix</keyword>
<protein>
    <recommendedName>
        <fullName evidence="6">Mid2 domain-containing protein</fullName>
    </recommendedName>
</protein>
<comment type="caution">
    <text evidence="4">The sequence shown here is derived from an EMBL/GenBank/DDBJ whole genome shotgun (WGS) entry which is preliminary data.</text>
</comment>
<dbReference type="InParanoid" id="A0A1C7N018"/>
<dbReference type="AlphaFoldDB" id="A0A1C7N018"/>
<feature type="compositionally biased region" description="Polar residues" evidence="1">
    <location>
        <begin position="268"/>
        <end position="280"/>
    </location>
</feature>
<feature type="signal peptide" evidence="3">
    <location>
        <begin position="1"/>
        <end position="27"/>
    </location>
</feature>
<accession>A0A1C7N018</accession>
<feature type="non-terminal residue" evidence="4">
    <location>
        <position position="307"/>
    </location>
</feature>
<keyword evidence="5" id="KW-1185">Reference proteome</keyword>
<evidence type="ECO:0000256" key="1">
    <source>
        <dbReference type="SAM" id="MobiDB-lite"/>
    </source>
</evidence>
<evidence type="ECO:0000313" key="5">
    <source>
        <dbReference type="Proteomes" id="UP000093000"/>
    </source>
</evidence>
<keyword evidence="2" id="KW-0472">Membrane</keyword>
<keyword evidence="3" id="KW-0732">Signal</keyword>
<feature type="chain" id="PRO_5008889388" description="Mid2 domain-containing protein" evidence="3">
    <location>
        <begin position="28"/>
        <end position="307"/>
    </location>
</feature>
<gene>
    <name evidence="4" type="ORF">A0J61_09454</name>
</gene>
<name>A0A1C7N018_9FUNG</name>
<feature type="compositionally biased region" description="Low complexity" evidence="1">
    <location>
        <begin position="156"/>
        <end position="184"/>
    </location>
</feature>
<evidence type="ECO:0000256" key="3">
    <source>
        <dbReference type="SAM" id="SignalP"/>
    </source>
</evidence>
<feature type="region of interest" description="Disordered" evidence="1">
    <location>
        <begin position="152"/>
        <end position="189"/>
    </location>
</feature>
<proteinExistence type="predicted"/>
<dbReference type="EMBL" id="LUGH01000854">
    <property type="protein sequence ID" value="OBZ82495.1"/>
    <property type="molecule type" value="Genomic_DNA"/>
</dbReference>
<evidence type="ECO:0000313" key="4">
    <source>
        <dbReference type="EMBL" id="OBZ82495.1"/>
    </source>
</evidence>
<evidence type="ECO:0000256" key="2">
    <source>
        <dbReference type="SAM" id="Phobius"/>
    </source>
</evidence>
<reference evidence="4 5" key="1">
    <citation type="submission" date="2016-03" db="EMBL/GenBank/DDBJ databases">
        <title>Choanephora cucurbitarum.</title>
        <authorList>
            <person name="Min B."/>
            <person name="Park H."/>
            <person name="Park J.-H."/>
            <person name="Shin H.-D."/>
            <person name="Choi I.-G."/>
        </authorList>
    </citation>
    <scope>NUCLEOTIDE SEQUENCE [LARGE SCALE GENOMIC DNA]</scope>
    <source>
        <strain evidence="4 5">KUS-F28377</strain>
    </source>
</reference>
<sequence length="307" mass="32839">MTGEKKMKSNHLSLFVLGCLLSQDANAQFLCAVFGNCDSVSTVSEPIAASTSSVGSNSIVSSSAIKESIKSEPTSTFLQVPTQTTTTTTTTTTTAAAVATLTTNQFNTPFIGFPTQSLVYTTPLATFSDLFPTPSTIQTFNSNYYRETFGASSKASSSWNPTTTTSNMPSSSLSSTPSPSTVSKKTSDDSSSKKHIIIGAVCAAVAFLAAGFAYVFLTQRKKTRERTQRLSSMTNNELMQVGYDDYHTNGGSTADNNKTTTQNNPYSMSEPQAYNNNAMMSPQPPLPTANPTDPYYPSPQMAYNPND</sequence>
<dbReference type="PROSITE" id="PS51257">
    <property type="entry name" value="PROKAR_LIPOPROTEIN"/>
    <property type="match status" value="1"/>
</dbReference>
<evidence type="ECO:0008006" key="6">
    <source>
        <dbReference type="Google" id="ProtNLM"/>
    </source>
</evidence>
<keyword evidence="2" id="KW-0812">Transmembrane</keyword>